<comment type="caution">
    <text evidence="1">The sequence shown here is derived from an EMBL/GenBank/DDBJ whole genome shotgun (WGS) entry which is preliminary data.</text>
</comment>
<proteinExistence type="predicted"/>
<keyword evidence="2" id="KW-1185">Reference proteome</keyword>
<accession>A0A4Y2AX32</accession>
<gene>
    <name evidence="1" type="ORF">AVEN_191083_1</name>
</gene>
<reference evidence="1 2" key="1">
    <citation type="journal article" date="2019" name="Sci. Rep.">
        <title>Orb-weaving spider Araneus ventricosus genome elucidates the spidroin gene catalogue.</title>
        <authorList>
            <person name="Kono N."/>
            <person name="Nakamura H."/>
            <person name="Ohtoshi R."/>
            <person name="Moran D.A.P."/>
            <person name="Shinohara A."/>
            <person name="Yoshida Y."/>
            <person name="Fujiwara M."/>
            <person name="Mori M."/>
            <person name="Tomita M."/>
            <person name="Arakawa K."/>
        </authorList>
    </citation>
    <scope>NUCLEOTIDE SEQUENCE [LARGE SCALE GENOMIC DNA]</scope>
</reference>
<dbReference type="EMBL" id="BGPR01000038">
    <property type="protein sequence ID" value="GBL84622.1"/>
    <property type="molecule type" value="Genomic_DNA"/>
</dbReference>
<evidence type="ECO:0000313" key="2">
    <source>
        <dbReference type="Proteomes" id="UP000499080"/>
    </source>
</evidence>
<sequence length="95" mass="10859">MPIVFCFRRRLGCSRIDRVKRLNSLSVSLMYWTCSRSLNTAESQSSNCCWSQVRASVPPNIHRSRGSDALSVNWDVMSSRCCGLERWVSFLHGSK</sequence>
<dbReference type="AlphaFoldDB" id="A0A4Y2AX32"/>
<protein>
    <submittedName>
        <fullName evidence="1">Uncharacterized protein</fullName>
    </submittedName>
</protein>
<organism evidence="1 2">
    <name type="scientific">Araneus ventricosus</name>
    <name type="common">Orbweaver spider</name>
    <name type="synonym">Epeira ventricosa</name>
    <dbReference type="NCBI Taxonomy" id="182803"/>
    <lineage>
        <taxon>Eukaryota</taxon>
        <taxon>Metazoa</taxon>
        <taxon>Ecdysozoa</taxon>
        <taxon>Arthropoda</taxon>
        <taxon>Chelicerata</taxon>
        <taxon>Arachnida</taxon>
        <taxon>Araneae</taxon>
        <taxon>Araneomorphae</taxon>
        <taxon>Entelegynae</taxon>
        <taxon>Araneoidea</taxon>
        <taxon>Araneidae</taxon>
        <taxon>Araneus</taxon>
    </lineage>
</organism>
<dbReference type="Proteomes" id="UP000499080">
    <property type="component" value="Unassembled WGS sequence"/>
</dbReference>
<name>A0A4Y2AX32_ARAVE</name>
<evidence type="ECO:0000313" key="1">
    <source>
        <dbReference type="EMBL" id="GBL84622.1"/>
    </source>
</evidence>